<name>A0A8J6T5L1_9DELT</name>
<proteinExistence type="predicted"/>
<dbReference type="EMBL" id="JACNJD010000148">
    <property type="protein sequence ID" value="MBC8176631.1"/>
    <property type="molecule type" value="Genomic_DNA"/>
</dbReference>
<comment type="caution">
    <text evidence="1">The sequence shown here is derived from an EMBL/GenBank/DDBJ whole genome shotgun (WGS) entry which is preliminary data.</text>
</comment>
<gene>
    <name evidence="1" type="ORF">H8E19_04430</name>
</gene>
<protein>
    <submittedName>
        <fullName evidence="1">Glutamate racemase</fullName>
    </submittedName>
</protein>
<dbReference type="Proteomes" id="UP000650524">
    <property type="component" value="Unassembled WGS sequence"/>
</dbReference>
<sequence>LILGCTHYPILQKDIERIMGKNCQVLNGPETVSHKLKEYLLRHPEIEDRISRTGTVTFCTTDDPARFKALGQKFLGQNIHKVERAIVD</sequence>
<dbReference type="AlphaFoldDB" id="A0A8J6T5L1"/>
<feature type="non-terminal residue" evidence="1">
    <location>
        <position position="1"/>
    </location>
</feature>
<dbReference type="PROSITE" id="PS00924">
    <property type="entry name" value="ASP_GLU_RACEMASE_2"/>
    <property type="match status" value="1"/>
</dbReference>
<evidence type="ECO:0000313" key="2">
    <source>
        <dbReference type="Proteomes" id="UP000650524"/>
    </source>
</evidence>
<dbReference type="GO" id="GO:0016855">
    <property type="term" value="F:racemase and epimerase activity, acting on amino acids and derivatives"/>
    <property type="evidence" value="ECO:0007669"/>
    <property type="project" value="InterPro"/>
</dbReference>
<organism evidence="1 2">
    <name type="scientific">Candidatus Desulfacyla euxinica</name>
    <dbReference type="NCBI Taxonomy" id="2841693"/>
    <lineage>
        <taxon>Bacteria</taxon>
        <taxon>Deltaproteobacteria</taxon>
        <taxon>Candidatus Desulfacyla</taxon>
    </lineage>
</organism>
<dbReference type="Gene3D" id="3.40.50.1860">
    <property type="match status" value="1"/>
</dbReference>
<reference evidence="1 2" key="1">
    <citation type="submission" date="2020-08" db="EMBL/GenBank/DDBJ databases">
        <title>Bridging the membrane lipid divide: bacteria of the FCB group superphylum have the potential to synthesize archaeal ether lipids.</title>
        <authorList>
            <person name="Villanueva L."/>
            <person name="Von Meijenfeldt F.A.B."/>
            <person name="Westbye A.B."/>
            <person name="Yadav S."/>
            <person name="Hopmans E.C."/>
            <person name="Dutilh B.E."/>
            <person name="Sinninghe Damste J.S."/>
        </authorList>
    </citation>
    <scope>NUCLEOTIDE SEQUENCE [LARGE SCALE GENOMIC DNA]</scope>
    <source>
        <strain evidence="1">NIOZ-UU27</strain>
    </source>
</reference>
<dbReference type="InterPro" id="IPR033134">
    <property type="entry name" value="Asp/Glu_racemase_AS_2"/>
</dbReference>
<dbReference type="InterPro" id="IPR001920">
    <property type="entry name" value="Asp/Glu_race"/>
</dbReference>
<dbReference type="SUPFAM" id="SSF53681">
    <property type="entry name" value="Aspartate/glutamate racemase"/>
    <property type="match status" value="1"/>
</dbReference>
<evidence type="ECO:0000313" key="1">
    <source>
        <dbReference type="EMBL" id="MBC8176631.1"/>
    </source>
</evidence>
<accession>A0A8J6T5L1</accession>